<dbReference type="PANTHER" id="PTHR12942">
    <property type="entry name" value="STEP II SPLICING FACTOR SLU7"/>
    <property type="match status" value="1"/>
</dbReference>
<evidence type="ECO:0000259" key="10">
    <source>
        <dbReference type="Pfam" id="PF11708"/>
    </source>
</evidence>
<gene>
    <name evidence="11" type="ORF">RF11_08123</name>
</gene>
<dbReference type="Proteomes" id="UP000031668">
    <property type="component" value="Unassembled WGS sequence"/>
</dbReference>
<dbReference type="AlphaFoldDB" id="A0A0C2J3S7"/>
<feature type="region of interest" description="Disordered" evidence="9">
    <location>
        <begin position="457"/>
        <end position="485"/>
    </location>
</feature>
<name>A0A0C2J3S7_THEKT</name>
<dbReference type="Pfam" id="PF11708">
    <property type="entry name" value="Slu7"/>
    <property type="match status" value="1"/>
</dbReference>
<dbReference type="GO" id="GO:0000398">
    <property type="term" value="P:mRNA splicing, via spliceosome"/>
    <property type="evidence" value="ECO:0007669"/>
    <property type="project" value="UniProtKB-UniRule"/>
</dbReference>
<dbReference type="PANTHER" id="PTHR12942:SF2">
    <property type="entry name" value="PRE-MRNA-SPLICING FACTOR SLU7"/>
    <property type="match status" value="1"/>
</dbReference>
<evidence type="ECO:0000313" key="12">
    <source>
        <dbReference type="Proteomes" id="UP000031668"/>
    </source>
</evidence>
<dbReference type="OMA" id="RPATWGT"/>
<accession>A0A0C2J3S7</accession>
<evidence type="ECO:0000256" key="3">
    <source>
        <dbReference type="ARBA" id="ARBA00021377"/>
    </source>
</evidence>
<dbReference type="GO" id="GO:0030628">
    <property type="term" value="F:pre-mRNA 3'-splice site binding"/>
    <property type="evidence" value="ECO:0007669"/>
    <property type="project" value="UniProtKB-UniRule"/>
</dbReference>
<feature type="region of interest" description="Disordered" evidence="9">
    <location>
        <begin position="1"/>
        <end position="47"/>
    </location>
</feature>
<feature type="compositionally biased region" description="Basic and acidic residues" evidence="9">
    <location>
        <begin position="23"/>
        <end position="35"/>
    </location>
</feature>
<evidence type="ECO:0000313" key="11">
    <source>
        <dbReference type="EMBL" id="KII63737.1"/>
    </source>
</evidence>
<evidence type="ECO:0000256" key="6">
    <source>
        <dbReference type="ARBA" id="ARBA00023187"/>
    </source>
</evidence>
<dbReference type="EMBL" id="JWZT01004602">
    <property type="protein sequence ID" value="KII63737.1"/>
    <property type="molecule type" value="Genomic_DNA"/>
</dbReference>
<sequence>MISLHATSKPKPRKPGQKAEPPTVKKTEKDLDQFRKTNAGSQVFSDDGKELNPYIPHFISAVPWFYKTNEPTLRHQSDPAKSRESLSSIHESYIKGVPVGNAPRKFVPGSCENCGSSSHKRKDCFERPRKVGAKYSNKDLKPADYVQPKLKLDYEGKRDRWAGYDPNDYSNVIREYEVMEQTKQEMKSKKLEEDILRGTSSATSLKTAGFSKKDESDDDEKYADSSNMPGTKYDIKQRGTVRNLRIREDTAKYLYNLDENSAFYDPKSRAMRQNPLEDSIKGQNVNFKGDLKGAFGLEVAAVEQASNFTLNAFEKGIDVHLLTDPTKSELLMRQFNSRKQALDFDHRRDLIKRYGGGEHMFAPPKEILYSQSEEYVEYSRTGKVIKGQERAPVRSKYIEDIYPNNHTSVWGSYFENFKWGYACCHSFLKNSYCIAPVQTEQTSFDVDLPPNKVTEEVAEDVEHSENSSDEEMETPETNIKMKRKYNVIHDTPFPTSEEMEKYQMKRIRSEDPLLNVQDL</sequence>
<proteinExistence type="inferred from homology"/>
<evidence type="ECO:0000256" key="9">
    <source>
        <dbReference type="SAM" id="MobiDB-lite"/>
    </source>
</evidence>
<feature type="compositionally biased region" description="Basic and acidic residues" evidence="9">
    <location>
        <begin position="498"/>
        <end position="511"/>
    </location>
</feature>
<comment type="function">
    <text evidence="8">Involved in pre-mRNA splicing.</text>
</comment>
<evidence type="ECO:0000256" key="5">
    <source>
        <dbReference type="ARBA" id="ARBA00022728"/>
    </source>
</evidence>
<comment type="subcellular location">
    <subcellularLocation>
        <location evidence="1 8">Nucleus</location>
    </subcellularLocation>
</comment>
<evidence type="ECO:0000256" key="4">
    <source>
        <dbReference type="ARBA" id="ARBA00022664"/>
    </source>
</evidence>
<feature type="region of interest" description="Disordered" evidence="9">
    <location>
        <begin position="497"/>
        <end position="519"/>
    </location>
</feature>
<dbReference type="OrthoDB" id="249612at2759"/>
<reference evidence="11 12" key="1">
    <citation type="journal article" date="2014" name="Genome Biol. Evol.">
        <title>The genome of the myxosporean Thelohanellus kitauei shows adaptations to nutrient acquisition within its fish host.</title>
        <authorList>
            <person name="Yang Y."/>
            <person name="Xiong J."/>
            <person name="Zhou Z."/>
            <person name="Huo F."/>
            <person name="Miao W."/>
            <person name="Ran C."/>
            <person name="Liu Y."/>
            <person name="Zhang J."/>
            <person name="Feng J."/>
            <person name="Wang M."/>
            <person name="Wang M."/>
            <person name="Wang L."/>
            <person name="Yao B."/>
        </authorList>
    </citation>
    <scope>NUCLEOTIDE SEQUENCE [LARGE SCALE GENOMIC DNA]</scope>
    <source>
        <strain evidence="11">Wuqing</strain>
    </source>
</reference>
<keyword evidence="5 8" id="KW-0747">Spliceosome</keyword>
<comment type="similarity">
    <text evidence="2 8">Belongs to the SLU7 family.</text>
</comment>
<comment type="subunit">
    <text evidence="8">Associated with the spliceosome.</text>
</comment>
<keyword evidence="4 8" id="KW-0507">mRNA processing</keyword>
<evidence type="ECO:0000256" key="1">
    <source>
        <dbReference type="ARBA" id="ARBA00004123"/>
    </source>
</evidence>
<dbReference type="GO" id="GO:0005681">
    <property type="term" value="C:spliceosomal complex"/>
    <property type="evidence" value="ECO:0007669"/>
    <property type="project" value="UniProtKB-UniRule"/>
</dbReference>
<feature type="region of interest" description="Disordered" evidence="9">
    <location>
        <begin position="207"/>
        <end position="233"/>
    </location>
</feature>
<evidence type="ECO:0000256" key="8">
    <source>
        <dbReference type="RuleBase" id="RU367071"/>
    </source>
</evidence>
<dbReference type="InterPro" id="IPR021715">
    <property type="entry name" value="Slu7_dom"/>
</dbReference>
<organism evidence="11 12">
    <name type="scientific">Thelohanellus kitauei</name>
    <name type="common">Myxosporean</name>
    <dbReference type="NCBI Taxonomy" id="669202"/>
    <lineage>
        <taxon>Eukaryota</taxon>
        <taxon>Metazoa</taxon>
        <taxon>Cnidaria</taxon>
        <taxon>Myxozoa</taxon>
        <taxon>Myxosporea</taxon>
        <taxon>Bivalvulida</taxon>
        <taxon>Platysporina</taxon>
        <taxon>Myxobolidae</taxon>
        <taxon>Thelohanellus</taxon>
    </lineage>
</organism>
<feature type="domain" description="Pre-mRNA-splicing factor SLU7" evidence="10">
    <location>
        <begin position="152"/>
        <end position="412"/>
    </location>
</feature>
<keyword evidence="6 8" id="KW-0508">mRNA splicing</keyword>
<comment type="caution">
    <text evidence="11">The sequence shown here is derived from an EMBL/GenBank/DDBJ whole genome shotgun (WGS) entry which is preliminary data.</text>
</comment>
<protein>
    <recommendedName>
        <fullName evidence="3 8">Pre-mRNA-splicing factor SLU7</fullName>
    </recommendedName>
</protein>
<evidence type="ECO:0000256" key="7">
    <source>
        <dbReference type="ARBA" id="ARBA00023242"/>
    </source>
</evidence>
<keyword evidence="12" id="KW-1185">Reference proteome</keyword>
<keyword evidence="7 8" id="KW-0539">Nucleus</keyword>
<evidence type="ECO:0000256" key="2">
    <source>
        <dbReference type="ARBA" id="ARBA00007203"/>
    </source>
</evidence>
<dbReference type="InterPro" id="IPR039974">
    <property type="entry name" value="Splicing_factor_SLU7"/>
</dbReference>